<dbReference type="Proteomes" id="UP000660381">
    <property type="component" value="Unassembled WGS sequence"/>
</dbReference>
<dbReference type="SUPFAM" id="SSF52540">
    <property type="entry name" value="P-loop containing nucleoside triphosphate hydrolases"/>
    <property type="match status" value="1"/>
</dbReference>
<evidence type="ECO:0000259" key="1">
    <source>
        <dbReference type="PROSITE" id="PS51194"/>
    </source>
</evidence>
<dbReference type="GO" id="GO:0004386">
    <property type="term" value="F:helicase activity"/>
    <property type="evidence" value="ECO:0007669"/>
    <property type="project" value="UniProtKB-KW"/>
</dbReference>
<protein>
    <submittedName>
        <fullName evidence="2">Helicase</fullName>
    </submittedName>
</protein>
<keyword evidence="3" id="KW-1185">Reference proteome</keyword>
<keyword evidence="2" id="KW-0378">Hydrolase</keyword>
<dbReference type="InterPro" id="IPR027417">
    <property type="entry name" value="P-loop_NTPase"/>
</dbReference>
<dbReference type="RefSeq" id="WP_190904916.1">
    <property type="nucleotide sequence ID" value="NZ_JACJTQ010000001.1"/>
</dbReference>
<dbReference type="EMBL" id="JACJTQ010000001">
    <property type="protein sequence ID" value="MBD2690301.1"/>
    <property type="molecule type" value="Genomic_DNA"/>
</dbReference>
<dbReference type="InterPro" id="IPR001650">
    <property type="entry name" value="Helicase_C-like"/>
</dbReference>
<keyword evidence="2" id="KW-0347">Helicase</keyword>
<name>A0ABR8IZH1_9NOST</name>
<reference evidence="2 3" key="1">
    <citation type="journal article" date="2020" name="ISME J.">
        <title>Comparative genomics reveals insights into cyanobacterial evolution and habitat adaptation.</title>
        <authorList>
            <person name="Chen M.Y."/>
            <person name="Teng W.K."/>
            <person name="Zhao L."/>
            <person name="Hu C.X."/>
            <person name="Zhou Y.K."/>
            <person name="Han B.P."/>
            <person name="Song L.R."/>
            <person name="Shu W.S."/>
        </authorList>
    </citation>
    <scope>NUCLEOTIDE SEQUENCE [LARGE SCALE GENOMIC DNA]</scope>
    <source>
        <strain evidence="2 3">FACHB-362</strain>
    </source>
</reference>
<organism evidence="2 3">
    <name type="scientific">Anabaena catenula FACHB-362</name>
    <dbReference type="NCBI Taxonomy" id="2692877"/>
    <lineage>
        <taxon>Bacteria</taxon>
        <taxon>Bacillati</taxon>
        <taxon>Cyanobacteriota</taxon>
        <taxon>Cyanophyceae</taxon>
        <taxon>Nostocales</taxon>
        <taxon>Nostocaceae</taxon>
        <taxon>Anabaena</taxon>
    </lineage>
</organism>
<dbReference type="Pfam" id="PF00271">
    <property type="entry name" value="Helicase_C"/>
    <property type="match status" value="1"/>
</dbReference>
<feature type="domain" description="Helicase C-terminal" evidence="1">
    <location>
        <begin position="751"/>
        <end position="903"/>
    </location>
</feature>
<sequence length="1204" mass="138930">MKSKIAEDLGRLFEVGFNIGILAYIEEKKIQHRFGDLYRQELQQLKLFKIQQRVVDKVISTVERDMAKNWSIFFIQKGFLSGFNFFREYIKSTGWDKPYKFQNVEILYYQCRFNGDNSIGTYDTKDDFQWFSEVLSQFDNLDNISQYITRYKRKGEFLNADTLILLRHRKEYRVICVDLSVFSINTNEDVENIDYIEIIRRLLMRDISYLRSKSVFSNLRIDTESLGLEFSEGLKTYFTAFKYRDKESTKSIQAASYLHSFHEFLQKTTILPDTAGVVFNSIGYSDRGISTISIQRENVDILKTCYQIYKHDSSPKEIPEARKQVLNQIKRSAYRSFERGKEFVDSLLEIPADKITILPRHTEKITGFINSVGTVPSELMNELGLTGTITLRDAHAELIKKALVSQSTYIFLTGNPGIGKTTAIVDFLKAHIDEGFLFFYVSPRKQVNLDIIEKFKDKNTGKLSDDKLLAINTNSNLLTDNPGRYTVQYTSNQRQGKFTKKSVHFLDSRDIEQQKARRSDRFKRTKEDVIQDVGQKKQGVLNSICEAISTIVEEKISNNIIATASIQALKMTDAGNTLKHFDKIFRNAYNTPDGKVLPQKMQEISGRIKHLFIMIDEITGDDGGVEFLNGIHQIIEKYQLMDSQHGFNTKVIVADASIVDKNVIIQHLSDTSPEPDKIYFRRAVDNTQPLSVQPLTFKGLESTVINTNSYPASSLSISYQVLVESSKFREEAQLKQQYNLESGLQTEILKDIESLLQRSDVGQVIVYIQNKRKLAELIDKIKRHRGTFEKCIDYLEIHANISEEEKKEIKKFQENVKVIFMTASGSRGLSFPKAKHILVEIPKFEIEKNLMEIIQVIYRGRGNENIDNQDKELIFYLAERAVYYQDDPEISLQESALSLLNILLILKAAIMTRIFGYGRIGRDNFILIPIGGKSVFAAGETFSAQMVNLIRQLKTEYQRTKSDVLLKQVYTNLENLLGRADFVIQNATESNYLALQKSFNSKFSEISHTLDKLLDFGKLEPGYISGGLLVVPIANNKLEETYQMRLADITTYANEELWKNMHEIIRRKSSYPENLRFAIQDAIELVKKLKDGVEKTQRLEQSSQHTDQYYALPLFAFISGEVMKEYFESEPKEPEDQLFRDILSTYIRLLYPVGNVLPIGHNYKEFPFVVFRSYSLEQIRNKIFTEKYLLNSHELNVLNLILSQ</sequence>
<comment type="caution">
    <text evidence="2">The sequence shown here is derived from an EMBL/GenBank/DDBJ whole genome shotgun (WGS) entry which is preliminary data.</text>
</comment>
<dbReference type="PROSITE" id="PS51194">
    <property type="entry name" value="HELICASE_CTER"/>
    <property type="match status" value="1"/>
</dbReference>
<evidence type="ECO:0000313" key="2">
    <source>
        <dbReference type="EMBL" id="MBD2690301.1"/>
    </source>
</evidence>
<proteinExistence type="predicted"/>
<dbReference type="Gene3D" id="3.40.50.300">
    <property type="entry name" value="P-loop containing nucleotide triphosphate hydrolases"/>
    <property type="match status" value="1"/>
</dbReference>
<evidence type="ECO:0000313" key="3">
    <source>
        <dbReference type="Proteomes" id="UP000660381"/>
    </source>
</evidence>
<accession>A0ABR8IZH1</accession>
<keyword evidence="2" id="KW-0067">ATP-binding</keyword>
<keyword evidence="2" id="KW-0547">Nucleotide-binding</keyword>
<gene>
    <name evidence="2" type="ORF">H6G68_00795</name>
</gene>